<keyword evidence="3" id="KW-1185">Reference proteome</keyword>
<dbReference type="EMBL" id="CP090145">
    <property type="protein sequence ID" value="UOX33463.1"/>
    <property type="molecule type" value="Genomic_DNA"/>
</dbReference>
<dbReference type="Pfam" id="PF07099">
    <property type="entry name" value="DUF1361"/>
    <property type="match status" value="1"/>
</dbReference>
<organism evidence="2 3">
    <name type="scientific">Flavobacterium sediminilitoris</name>
    <dbReference type="NCBI Taxonomy" id="2024526"/>
    <lineage>
        <taxon>Bacteria</taxon>
        <taxon>Pseudomonadati</taxon>
        <taxon>Bacteroidota</taxon>
        <taxon>Flavobacteriia</taxon>
        <taxon>Flavobacteriales</taxon>
        <taxon>Flavobacteriaceae</taxon>
        <taxon>Flavobacterium</taxon>
    </lineage>
</organism>
<dbReference type="Proteomes" id="UP000830454">
    <property type="component" value="Chromosome"/>
</dbReference>
<feature type="transmembrane region" description="Helical" evidence="1">
    <location>
        <begin position="144"/>
        <end position="163"/>
    </location>
</feature>
<accession>A0ABY4HKT4</accession>
<keyword evidence="1" id="KW-0812">Transmembrane</keyword>
<feature type="transmembrane region" description="Helical" evidence="1">
    <location>
        <begin position="39"/>
        <end position="61"/>
    </location>
</feature>
<evidence type="ECO:0000313" key="3">
    <source>
        <dbReference type="Proteomes" id="UP000830454"/>
    </source>
</evidence>
<name>A0ABY4HKT4_9FLAO</name>
<proteinExistence type="predicted"/>
<keyword evidence="1" id="KW-0472">Membrane</keyword>
<evidence type="ECO:0000256" key="1">
    <source>
        <dbReference type="SAM" id="Phobius"/>
    </source>
</evidence>
<protein>
    <submittedName>
        <fullName evidence="2">DUF1361 domain-containing protein</fullName>
    </submittedName>
</protein>
<feature type="transmembrane region" description="Helical" evidence="1">
    <location>
        <begin position="16"/>
        <end position="33"/>
    </location>
</feature>
<keyword evidence="1" id="KW-1133">Transmembrane helix</keyword>
<feature type="transmembrane region" description="Helical" evidence="1">
    <location>
        <begin position="105"/>
        <end position="128"/>
    </location>
</feature>
<reference evidence="2" key="2">
    <citation type="submission" date="2022-04" db="EMBL/GenBank/DDBJ databases">
        <title>Complete Genome Sequence of Flavobacterium sediminilitoris YSM-43, Isolated from a Tidal Sediment.</title>
        <authorList>
            <person name="Lee P.A."/>
        </authorList>
    </citation>
    <scope>NUCLEOTIDE SEQUENCE</scope>
    <source>
        <strain evidence="2">YSM-43</strain>
    </source>
</reference>
<dbReference type="InterPro" id="IPR009793">
    <property type="entry name" value="DUF1361"/>
</dbReference>
<gene>
    <name evidence="2" type="ORF">LXD69_15690</name>
</gene>
<dbReference type="RefSeq" id="WP_246916074.1">
    <property type="nucleotide sequence ID" value="NZ_CP090145.1"/>
</dbReference>
<sequence length="217" mass="25608">MKTLSNIYSTNKKQNLFLLFLSLYCAILLLFRAKITQSIFYFFLIWNLFLAAIPYLILQFAKQKIQILENVKTRFILFTSWLLFLPNSFYILTDFVHLKKGKPELFWFDLVLLFSFAVLGFLFGLLSLKEFKNYFSLFYSKKTLLIIIPTICFLSGFGVYLGRFLRFNSWHILTNPFSLILEAFQTLFTSEALFFSALFGSLIYITFLIQDTYNGRL</sequence>
<evidence type="ECO:0000313" key="2">
    <source>
        <dbReference type="EMBL" id="UOX33463.1"/>
    </source>
</evidence>
<feature type="transmembrane region" description="Helical" evidence="1">
    <location>
        <begin position="183"/>
        <end position="209"/>
    </location>
</feature>
<reference evidence="2" key="1">
    <citation type="submission" date="2021-12" db="EMBL/GenBank/DDBJ databases">
        <authorList>
            <person name="Cha I.-T."/>
            <person name="Lee K.-E."/>
            <person name="Park S.-J."/>
        </authorList>
    </citation>
    <scope>NUCLEOTIDE SEQUENCE</scope>
    <source>
        <strain evidence="2">YSM-43</strain>
    </source>
</reference>
<feature type="transmembrane region" description="Helical" evidence="1">
    <location>
        <begin position="73"/>
        <end position="93"/>
    </location>
</feature>